<sequence>MGEIAGVAEAAPPAPAEVRAWGAGVVELAGIAPSRFLSRVGIGALGPVVHPPAGAPPHLKLVHPELVAGVFVGREVHVGAAADEEVLHRGDADDVADGEGVVLLHPGHRVLGYRPRRRVDHRMAEGTLAGRHWMRCSIAVRRGSKWSSTRGAAEAFRSQTVGPKGTGRFEI</sequence>
<protein>
    <submittedName>
        <fullName evidence="1">Uncharacterized protein</fullName>
    </submittedName>
</protein>
<evidence type="ECO:0000313" key="2">
    <source>
        <dbReference type="Proteomes" id="UP001055439"/>
    </source>
</evidence>
<organism evidence="1 2">
    <name type="scientific">Musa troglodytarum</name>
    <name type="common">fe'i banana</name>
    <dbReference type="NCBI Taxonomy" id="320322"/>
    <lineage>
        <taxon>Eukaryota</taxon>
        <taxon>Viridiplantae</taxon>
        <taxon>Streptophyta</taxon>
        <taxon>Embryophyta</taxon>
        <taxon>Tracheophyta</taxon>
        <taxon>Spermatophyta</taxon>
        <taxon>Magnoliopsida</taxon>
        <taxon>Liliopsida</taxon>
        <taxon>Zingiberales</taxon>
        <taxon>Musaceae</taxon>
        <taxon>Musa</taxon>
    </lineage>
</organism>
<proteinExistence type="predicted"/>
<gene>
    <name evidence="1" type="ORF">MUK42_30955</name>
</gene>
<dbReference type="AlphaFoldDB" id="A0A9E7JWA0"/>
<name>A0A9E7JWA0_9LILI</name>
<accession>A0A9E7JWA0</accession>
<dbReference type="EMBL" id="CP097506">
    <property type="protein sequence ID" value="URD96902.1"/>
    <property type="molecule type" value="Genomic_DNA"/>
</dbReference>
<keyword evidence="2" id="KW-1185">Reference proteome</keyword>
<reference evidence="1" key="1">
    <citation type="submission" date="2022-05" db="EMBL/GenBank/DDBJ databases">
        <title>The Musa troglodytarum L. genome provides insights into the mechanism of non-climacteric behaviour and enrichment of carotenoids.</title>
        <authorList>
            <person name="Wang J."/>
        </authorList>
    </citation>
    <scope>NUCLEOTIDE SEQUENCE</scope>
    <source>
        <tissue evidence="1">Leaf</tissue>
    </source>
</reference>
<evidence type="ECO:0000313" key="1">
    <source>
        <dbReference type="EMBL" id="URD96902.1"/>
    </source>
</evidence>
<dbReference type="Proteomes" id="UP001055439">
    <property type="component" value="Chromosome 4"/>
</dbReference>